<reference evidence="1 2" key="1">
    <citation type="submission" date="2007-06" db="EMBL/GenBank/DDBJ databases">
        <title>The Genome Sequence of Coccidioides posadasii RMSCC_3488.</title>
        <authorList>
            <consortium name="Coccidioides Genome Resources Consortium"/>
            <consortium name="The Broad Institute Genome Sequencing Platform"/>
            <person name="Henn M.R."/>
            <person name="Sykes S."/>
            <person name="Young S."/>
            <person name="Jaffe D."/>
            <person name="Berlin A."/>
            <person name="Alvarez P."/>
            <person name="Butler J."/>
            <person name="Gnerre S."/>
            <person name="Grabherr M."/>
            <person name="Mauceli E."/>
            <person name="Brockman W."/>
            <person name="Kodira C."/>
            <person name="Alvarado L."/>
            <person name="Zeng Q."/>
            <person name="Crawford M."/>
            <person name="Antoine C."/>
            <person name="Devon K."/>
            <person name="Galgiani J."/>
            <person name="Orsborn K."/>
            <person name="Lewis M.L."/>
            <person name="Nusbaum C."/>
            <person name="Galagan J."/>
            <person name="Birren B."/>
        </authorList>
    </citation>
    <scope>NUCLEOTIDE SEQUENCE [LARGE SCALE GENOMIC DNA]</scope>
    <source>
        <strain evidence="1 2">RMSCC 3488</strain>
    </source>
</reference>
<proteinExistence type="predicted"/>
<gene>
    <name evidence="1" type="ORF">CPAG_03654</name>
</gene>
<protein>
    <submittedName>
        <fullName evidence="1">Uncharacterized protein</fullName>
    </submittedName>
</protein>
<name>A0A0J6FEI5_COCPO</name>
<dbReference type="Proteomes" id="UP000054567">
    <property type="component" value="Unassembled WGS sequence"/>
</dbReference>
<dbReference type="EMBL" id="DS268110">
    <property type="protein sequence ID" value="KMM67319.1"/>
    <property type="molecule type" value="Genomic_DNA"/>
</dbReference>
<dbReference type="AlphaFoldDB" id="A0A0J6FEI5"/>
<organism evidence="1 2">
    <name type="scientific">Coccidioides posadasii RMSCC 3488</name>
    <dbReference type="NCBI Taxonomy" id="454284"/>
    <lineage>
        <taxon>Eukaryota</taxon>
        <taxon>Fungi</taxon>
        <taxon>Dikarya</taxon>
        <taxon>Ascomycota</taxon>
        <taxon>Pezizomycotina</taxon>
        <taxon>Eurotiomycetes</taxon>
        <taxon>Eurotiomycetidae</taxon>
        <taxon>Onygenales</taxon>
        <taxon>Onygenaceae</taxon>
        <taxon>Coccidioides</taxon>
    </lineage>
</organism>
<reference evidence="2" key="3">
    <citation type="journal article" date="2010" name="Genome Res.">
        <title>Population genomic sequencing of Coccidioides fungi reveals recent hybridization and transposon control.</title>
        <authorList>
            <person name="Neafsey D.E."/>
            <person name="Barker B.M."/>
            <person name="Sharpton T.J."/>
            <person name="Stajich J.E."/>
            <person name="Park D.J."/>
            <person name="Whiston E."/>
            <person name="Hung C.-Y."/>
            <person name="McMahan C."/>
            <person name="White J."/>
            <person name="Sykes S."/>
            <person name="Heiman D."/>
            <person name="Young S."/>
            <person name="Zeng Q."/>
            <person name="Abouelleil A."/>
            <person name="Aftuck L."/>
            <person name="Bessette D."/>
            <person name="Brown A."/>
            <person name="FitzGerald M."/>
            <person name="Lui A."/>
            <person name="Macdonald J.P."/>
            <person name="Priest M."/>
            <person name="Orbach M.J."/>
            <person name="Galgiani J.N."/>
            <person name="Kirkland T.N."/>
            <person name="Cole G.T."/>
            <person name="Birren B.W."/>
            <person name="Henn M.R."/>
            <person name="Taylor J.W."/>
            <person name="Rounsley S.D."/>
        </authorList>
    </citation>
    <scope>NUCLEOTIDE SEQUENCE [LARGE SCALE GENOMIC DNA]</scope>
    <source>
        <strain evidence="2">RMSCC 3488</strain>
    </source>
</reference>
<reference evidence="2" key="2">
    <citation type="journal article" date="2009" name="Genome Res.">
        <title>Comparative genomic analyses of the human fungal pathogens Coccidioides and their relatives.</title>
        <authorList>
            <person name="Sharpton T.J."/>
            <person name="Stajich J.E."/>
            <person name="Rounsley S.D."/>
            <person name="Gardner M.J."/>
            <person name="Wortman J.R."/>
            <person name="Jordar V.S."/>
            <person name="Maiti R."/>
            <person name="Kodira C.D."/>
            <person name="Neafsey D.E."/>
            <person name="Zeng Q."/>
            <person name="Hung C.-Y."/>
            <person name="McMahan C."/>
            <person name="Muszewska A."/>
            <person name="Grynberg M."/>
            <person name="Mandel M.A."/>
            <person name="Kellner E.M."/>
            <person name="Barker B.M."/>
            <person name="Galgiani J.N."/>
            <person name="Orbach M.J."/>
            <person name="Kirkland T.N."/>
            <person name="Cole G.T."/>
            <person name="Henn M.R."/>
            <person name="Birren B.W."/>
            <person name="Taylor J.W."/>
        </authorList>
    </citation>
    <scope>NUCLEOTIDE SEQUENCE [LARGE SCALE GENOMIC DNA]</scope>
    <source>
        <strain evidence="2">RMSCC 3488</strain>
    </source>
</reference>
<evidence type="ECO:0000313" key="2">
    <source>
        <dbReference type="Proteomes" id="UP000054567"/>
    </source>
</evidence>
<accession>A0A0J6FEI5</accession>
<dbReference type="VEuPathDB" id="FungiDB:CPAG_03654"/>
<sequence length="323" mass="35692">MPCRARSRKVDLGHGQSFAESREFPNKGLVGMATDYQDTSDKRVSSEGNYDGVISKRVTTTPFSVAFVPVHSQRRSDVRISTVQFALLSLLDCTKISYAPLIYVMPPTIDEHVWSTAVSVMKGGGGGGFCEGQSNLSELRSTESSGNLIRQAKEKRRVSDEGRLPLLCMFPVRKYPELTVPDVRSRWFGAQKRQGFHRALLPRRCGHLGHRAEFTGADQRQAPTAAFLGNSGTHFADPPPIRAPVQDPVVPFSSPLIRRLSGCYDQYHEYPKAHNSSRPAIVVDELPALFFPLPPLPSPLLLLLPIVRAGLENFTNPPDSTIQ</sequence>
<evidence type="ECO:0000313" key="1">
    <source>
        <dbReference type="EMBL" id="KMM67319.1"/>
    </source>
</evidence>